<evidence type="ECO:0000256" key="4">
    <source>
        <dbReference type="ARBA" id="ARBA00022679"/>
    </source>
</evidence>
<evidence type="ECO:0000256" key="6">
    <source>
        <dbReference type="HAMAP-Rule" id="MF_00074"/>
    </source>
</evidence>
<dbReference type="EC" id="2.1.1.-" evidence="6"/>
<evidence type="ECO:0000313" key="8">
    <source>
        <dbReference type="Proteomes" id="UP000184196"/>
    </source>
</evidence>
<comment type="subcellular location">
    <subcellularLocation>
        <location evidence="6">Cytoplasm</location>
    </subcellularLocation>
</comment>
<dbReference type="NCBIfam" id="TIGR00138">
    <property type="entry name" value="rsmG_gidB"/>
    <property type="match status" value="1"/>
</dbReference>
<feature type="binding site" evidence="6">
    <location>
        <position position="154"/>
    </location>
    <ligand>
        <name>S-adenosyl-L-methionine</name>
        <dbReference type="ChEBI" id="CHEBI:59789"/>
    </ligand>
</feature>
<feature type="binding site" evidence="6">
    <location>
        <position position="89"/>
    </location>
    <ligand>
        <name>S-adenosyl-L-methionine</name>
        <dbReference type="ChEBI" id="CHEBI:59789"/>
    </ligand>
</feature>
<dbReference type="PIRSF" id="PIRSF003078">
    <property type="entry name" value="GidB"/>
    <property type="match status" value="1"/>
</dbReference>
<dbReference type="SUPFAM" id="SSF53335">
    <property type="entry name" value="S-adenosyl-L-methionine-dependent methyltransferases"/>
    <property type="match status" value="1"/>
</dbReference>
<gene>
    <name evidence="6" type="primary">rsmG</name>
    <name evidence="7" type="ORF">SAMN02745218_02385</name>
</gene>
<keyword evidence="5 6" id="KW-0949">S-adenosyl-L-methionine</keyword>
<dbReference type="EMBL" id="FQUW01000033">
    <property type="protein sequence ID" value="SHF48682.1"/>
    <property type="molecule type" value="Genomic_DNA"/>
</dbReference>
<dbReference type="HAMAP" id="MF_00074">
    <property type="entry name" value="16SrRNA_methyltr_G"/>
    <property type="match status" value="1"/>
</dbReference>
<dbReference type="PANTHER" id="PTHR31760:SF0">
    <property type="entry name" value="S-ADENOSYL-L-METHIONINE-DEPENDENT METHYLTRANSFERASES SUPERFAMILY PROTEIN"/>
    <property type="match status" value="1"/>
</dbReference>
<dbReference type="Pfam" id="PF02527">
    <property type="entry name" value="GidB"/>
    <property type="match status" value="1"/>
</dbReference>
<sequence>MSGIYFSDFKSLFLQALGDLGLNLPADAFVSFYRYYHLLLQWNKKINLTSLVQWQDVVIKHFIDSLSCFLIYSPPSGSCFIDIGSGAGFPGLPLKLARRDLQCTLLESVAKKVSFLQQVTSSLDLSGVQVVCGRAEEVARLEQYRGFYDLAVARAVAPLAVLLEYALPFLKTGGFFIAFKGPQVDQELASCDRALNILGGRFVTRYCLKLPVTGDERQLILFEKYRETPVQFPRRPGIPRRRPL</sequence>
<proteinExistence type="inferred from homology"/>
<organism evidence="7 8">
    <name type="scientific">Desulfofundulus australicus DSM 11792</name>
    <dbReference type="NCBI Taxonomy" id="1121425"/>
    <lineage>
        <taxon>Bacteria</taxon>
        <taxon>Bacillati</taxon>
        <taxon>Bacillota</taxon>
        <taxon>Clostridia</taxon>
        <taxon>Eubacteriales</taxon>
        <taxon>Peptococcaceae</taxon>
        <taxon>Desulfofundulus</taxon>
    </lineage>
</organism>
<feature type="binding site" evidence="6">
    <location>
        <position position="84"/>
    </location>
    <ligand>
        <name>S-adenosyl-L-methionine</name>
        <dbReference type="ChEBI" id="CHEBI:59789"/>
    </ligand>
</feature>
<keyword evidence="2 6" id="KW-0698">rRNA processing</keyword>
<dbReference type="InterPro" id="IPR029063">
    <property type="entry name" value="SAM-dependent_MTases_sf"/>
</dbReference>
<keyword evidence="8" id="KW-1185">Reference proteome</keyword>
<keyword evidence="3 6" id="KW-0489">Methyltransferase</keyword>
<keyword evidence="4 6" id="KW-0808">Transferase</keyword>
<dbReference type="RefSeq" id="WP_165611044.1">
    <property type="nucleotide sequence ID" value="NZ_FQUW01000033.1"/>
</dbReference>
<reference evidence="8" key="1">
    <citation type="submission" date="2016-11" db="EMBL/GenBank/DDBJ databases">
        <authorList>
            <person name="Varghese N."/>
            <person name="Submissions S."/>
        </authorList>
    </citation>
    <scope>NUCLEOTIDE SEQUENCE [LARGE SCALE GENOMIC DNA]</scope>
    <source>
        <strain evidence="8">DSM 11792</strain>
    </source>
</reference>
<name>A0A1M5C2M3_9FIRM</name>
<comment type="function">
    <text evidence="6">Specifically methylates the N7 position of a guanine in 16S rRNA.</text>
</comment>
<evidence type="ECO:0000256" key="1">
    <source>
        <dbReference type="ARBA" id="ARBA00022490"/>
    </source>
</evidence>
<dbReference type="Proteomes" id="UP000184196">
    <property type="component" value="Unassembled WGS sequence"/>
</dbReference>
<dbReference type="AlphaFoldDB" id="A0A1M5C2M3"/>
<dbReference type="FunFam" id="3.40.50.150:FF:000041">
    <property type="entry name" value="Ribosomal RNA small subunit methyltransferase G"/>
    <property type="match status" value="1"/>
</dbReference>
<protein>
    <recommendedName>
        <fullName evidence="6">Ribosomal RNA small subunit methyltransferase G</fullName>
        <ecNumber evidence="6">2.1.1.-</ecNumber>
    </recommendedName>
    <alternativeName>
        <fullName evidence="6">16S rRNA 7-methylguanosine methyltransferase</fullName>
        <shortName evidence="6">16S rRNA m7G methyltransferase</shortName>
    </alternativeName>
</protein>
<accession>A0A1M5C2M3</accession>
<dbReference type="GO" id="GO:0070043">
    <property type="term" value="F:rRNA (guanine-N7-)-methyltransferase activity"/>
    <property type="evidence" value="ECO:0007669"/>
    <property type="project" value="UniProtKB-UniRule"/>
</dbReference>
<evidence type="ECO:0000313" key="7">
    <source>
        <dbReference type="EMBL" id="SHF48682.1"/>
    </source>
</evidence>
<evidence type="ECO:0000256" key="2">
    <source>
        <dbReference type="ARBA" id="ARBA00022552"/>
    </source>
</evidence>
<comment type="caution">
    <text evidence="6">Lacks conserved residue(s) required for the propagation of feature annotation.</text>
</comment>
<dbReference type="Gene3D" id="3.40.50.150">
    <property type="entry name" value="Vaccinia Virus protein VP39"/>
    <property type="match status" value="1"/>
</dbReference>
<evidence type="ECO:0000256" key="5">
    <source>
        <dbReference type="ARBA" id="ARBA00022691"/>
    </source>
</evidence>
<comment type="similarity">
    <text evidence="6">Belongs to the methyltransferase superfamily. RNA methyltransferase RsmG family.</text>
</comment>
<evidence type="ECO:0000256" key="3">
    <source>
        <dbReference type="ARBA" id="ARBA00022603"/>
    </source>
</evidence>
<feature type="binding site" evidence="6">
    <location>
        <begin position="135"/>
        <end position="136"/>
    </location>
    <ligand>
        <name>S-adenosyl-L-methionine</name>
        <dbReference type="ChEBI" id="CHEBI:59789"/>
    </ligand>
</feature>
<keyword evidence="1 6" id="KW-0963">Cytoplasm</keyword>
<dbReference type="GO" id="GO:0005829">
    <property type="term" value="C:cytosol"/>
    <property type="evidence" value="ECO:0007669"/>
    <property type="project" value="TreeGrafter"/>
</dbReference>
<dbReference type="PANTHER" id="PTHR31760">
    <property type="entry name" value="S-ADENOSYL-L-METHIONINE-DEPENDENT METHYLTRANSFERASES SUPERFAMILY PROTEIN"/>
    <property type="match status" value="1"/>
</dbReference>
<dbReference type="InterPro" id="IPR003682">
    <property type="entry name" value="rRNA_ssu_MeTfrase_G"/>
</dbReference>